<dbReference type="Proteomes" id="UP000000442">
    <property type="component" value="Chromosome"/>
</dbReference>
<keyword evidence="2" id="KW-1185">Reference proteome</keyword>
<proteinExistence type="predicted"/>
<gene>
    <name evidence="1" type="ordered locus">HRM2_34840</name>
</gene>
<protein>
    <submittedName>
        <fullName evidence="1">Uncharacterized protein</fullName>
    </submittedName>
</protein>
<evidence type="ECO:0000313" key="2">
    <source>
        <dbReference type="Proteomes" id="UP000000442"/>
    </source>
</evidence>
<dbReference type="STRING" id="177437.HRM2_34840"/>
<evidence type="ECO:0000313" key="1">
    <source>
        <dbReference type="EMBL" id="ACN16559.1"/>
    </source>
</evidence>
<dbReference type="HOGENOM" id="CLU_2632301_0_0_7"/>
<sequence>MNQYVLFSMLKLIIVADWVKQTLCVENGANDRMMLEQACIGIAVLQEERLETSFLMPAEWLSGISLRFYGFSRLRNG</sequence>
<accession>C0Q954</accession>
<name>C0Q954_DESAH</name>
<organism evidence="1 2">
    <name type="scientific">Desulforapulum autotrophicum (strain ATCC 43914 / DSM 3382 / VKM B-1955 / HRM2)</name>
    <name type="common">Desulfobacterium autotrophicum</name>
    <dbReference type="NCBI Taxonomy" id="177437"/>
    <lineage>
        <taxon>Bacteria</taxon>
        <taxon>Pseudomonadati</taxon>
        <taxon>Thermodesulfobacteriota</taxon>
        <taxon>Desulfobacteria</taxon>
        <taxon>Desulfobacterales</taxon>
        <taxon>Desulfobacteraceae</taxon>
        <taxon>Desulforapulum</taxon>
    </lineage>
</organism>
<dbReference type="AlphaFoldDB" id="C0Q954"/>
<reference evidence="1 2" key="1">
    <citation type="journal article" date="2009" name="Environ. Microbiol.">
        <title>Genome sequence of Desulfobacterium autotrophicum HRM2, a marine sulfate reducer oxidizing organic carbon completely to carbon dioxide.</title>
        <authorList>
            <person name="Strittmatter A.W."/>
            <person name="Liesegang H."/>
            <person name="Rabus R."/>
            <person name="Decker I."/>
            <person name="Amann J."/>
            <person name="Andres S."/>
            <person name="Henne A."/>
            <person name="Fricke W.F."/>
            <person name="Martinez-Arias R."/>
            <person name="Bartels D."/>
            <person name="Goesmann A."/>
            <person name="Krause L."/>
            <person name="Puehler A."/>
            <person name="Klenk H.P."/>
            <person name="Richter M."/>
            <person name="Schuler M."/>
            <person name="Gloeckner F.O."/>
            <person name="Meyerdierks A."/>
            <person name="Gottschalk G."/>
            <person name="Amann R."/>
        </authorList>
    </citation>
    <scope>NUCLEOTIDE SEQUENCE [LARGE SCALE GENOMIC DNA]</scope>
    <source>
        <strain evidence="2">ATCC 43914 / DSM 3382 / HRM2</strain>
    </source>
</reference>
<dbReference type="EMBL" id="CP001087">
    <property type="protein sequence ID" value="ACN16559.1"/>
    <property type="molecule type" value="Genomic_DNA"/>
</dbReference>
<dbReference type="KEGG" id="dat:HRM2_34840"/>